<proteinExistence type="predicted"/>
<dbReference type="PANTHER" id="PTHR36180">
    <property type="entry name" value="DNA-BINDING PROTEIN-RELATED-RELATED"/>
    <property type="match status" value="1"/>
</dbReference>
<dbReference type="PROSITE" id="PS51750">
    <property type="entry name" value="BRO_N"/>
    <property type="match status" value="1"/>
</dbReference>
<dbReference type="AlphaFoldDB" id="A0A7W7KH53"/>
<dbReference type="Proteomes" id="UP000566995">
    <property type="component" value="Unassembled WGS sequence"/>
</dbReference>
<accession>A0A7W7KH53</accession>
<feature type="domain" description="Bro-N" evidence="1">
    <location>
        <begin position="1"/>
        <end position="108"/>
    </location>
</feature>
<dbReference type="Pfam" id="PF02498">
    <property type="entry name" value="Bro-N"/>
    <property type="match status" value="1"/>
</dbReference>
<gene>
    <name evidence="2" type="ORF">HNP46_000815</name>
</gene>
<dbReference type="RefSeq" id="WP_184586206.1">
    <property type="nucleotide sequence ID" value="NZ_JACHLI010000002.1"/>
</dbReference>
<sequence>MQETYTPTFFKRHHRTLRAVLIDQQPWFSAYDLARLLVVHYPQSFHHRFLAHEVRSVRLQYVSGKEEVIEMLSEAALYKALVRFGHPEVQTLDLWLTREVIPVLRDQVGEDSMHPRRVLMTWHSQRLTLLSWQGDLWMPWEDMPRLVAAHL</sequence>
<evidence type="ECO:0000313" key="3">
    <source>
        <dbReference type="Proteomes" id="UP000566995"/>
    </source>
</evidence>
<evidence type="ECO:0000259" key="1">
    <source>
        <dbReference type="PROSITE" id="PS51750"/>
    </source>
</evidence>
<organism evidence="2 3">
    <name type="scientific">Pseudomonas nitroreducens</name>
    <dbReference type="NCBI Taxonomy" id="46680"/>
    <lineage>
        <taxon>Bacteria</taxon>
        <taxon>Pseudomonadati</taxon>
        <taxon>Pseudomonadota</taxon>
        <taxon>Gammaproteobacteria</taxon>
        <taxon>Pseudomonadales</taxon>
        <taxon>Pseudomonadaceae</taxon>
        <taxon>Pseudomonas</taxon>
    </lineage>
</organism>
<protein>
    <submittedName>
        <fullName evidence="2">Prophage antirepressor-like protein</fullName>
    </submittedName>
</protein>
<evidence type="ECO:0000313" key="2">
    <source>
        <dbReference type="EMBL" id="MBB4861978.1"/>
    </source>
</evidence>
<name>A0A7W7KH53_PSENT</name>
<dbReference type="SMART" id="SM01040">
    <property type="entry name" value="Bro-N"/>
    <property type="match status" value="1"/>
</dbReference>
<dbReference type="EMBL" id="JACHLI010000002">
    <property type="protein sequence ID" value="MBB4861978.1"/>
    <property type="molecule type" value="Genomic_DNA"/>
</dbReference>
<dbReference type="PANTHER" id="PTHR36180:SF2">
    <property type="entry name" value="BRO FAMILY PROTEIN"/>
    <property type="match status" value="1"/>
</dbReference>
<reference evidence="2 3" key="1">
    <citation type="submission" date="2020-08" db="EMBL/GenBank/DDBJ databases">
        <title>Functional genomics of gut bacteria from endangered species of beetles.</title>
        <authorList>
            <person name="Carlos-Shanley C."/>
        </authorList>
    </citation>
    <scope>NUCLEOTIDE SEQUENCE [LARGE SCALE GENOMIC DNA]</scope>
    <source>
        <strain evidence="2 3">S00179</strain>
    </source>
</reference>
<comment type="caution">
    <text evidence="2">The sequence shown here is derived from an EMBL/GenBank/DDBJ whole genome shotgun (WGS) entry which is preliminary data.</text>
</comment>
<dbReference type="InterPro" id="IPR003497">
    <property type="entry name" value="BRO_N_domain"/>
</dbReference>